<evidence type="ECO:0000256" key="10">
    <source>
        <dbReference type="ARBA" id="ARBA00024973"/>
    </source>
</evidence>
<comment type="similarity">
    <text evidence="2">Belongs to the ABC-4 integral membrane protein family. HrtB subfamily.</text>
</comment>
<dbReference type="PANTHER" id="PTHR43738:SF1">
    <property type="entry name" value="HEMIN TRANSPORT SYSTEM PERMEASE PROTEIN HRTB-RELATED"/>
    <property type="match status" value="1"/>
</dbReference>
<evidence type="ECO:0000256" key="7">
    <source>
        <dbReference type="ARBA" id="ARBA00022692"/>
    </source>
</evidence>
<gene>
    <name evidence="13" type="ORF">BED47_19300</name>
</gene>
<dbReference type="EMBL" id="MDKC01000007">
    <property type="protein sequence ID" value="ODG92588.1"/>
    <property type="molecule type" value="Genomic_DNA"/>
</dbReference>
<evidence type="ECO:0000256" key="1">
    <source>
        <dbReference type="ARBA" id="ARBA00004651"/>
    </source>
</evidence>
<name>A0ABX2ZS56_9BACI</name>
<evidence type="ECO:0000256" key="11">
    <source>
        <dbReference type="SAM" id="Phobius"/>
    </source>
</evidence>
<reference evidence="13 14" key="1">
    <citation type="submission" date="2016-07" db="EMBL/GenBank/DDBJ databases">
        <authorList>
            <person name="Townsley L."/>
            <person name="Shank E.A."/>
        </authorList>
    </citation>
    <scope>NUCLEOTIDE SEQUENCE [LARGE SCALE GENOMIC DNA]</scope>
    <source>
        <strain evidence="13 14">CH01</strain>
    </source>
</reference>
<dbReference type="InterPro" id="IPR051125">
    <property type="entry name" value="ABC-4/HrtB_transporter"/>
</dbReference>
<evidence type="ECO:0000256" key="9">
    <source>
        <dbReference type="ARBA" id="ARBA00023136"/>
    </source>
</evidence>
<dbReference type="PANTHER" id="PTHR43738">
    <property type="entry name" value="ABC TRANSPORTER, MEMBRANE PROTEIN"/>
    <property type="match status" value="1"/>
</dbReference>
<evidence type="ECO:0000256" key="4">
    <source>
        <dbReference type="ARBA" id="ARBA00016962"/>
    </source>
</evidence>
<feature type="transmembrane region" description="Helical" evidence="11">
    <location>
        <begin position="240"/>
        <end position="262"/>
    </location>
</feature>
<accession>A0ABX2ZS56</accession>
<feature type="transmembrane region" description="Helical" evidence="11">
    <location>
        <begin position="283"/>
        <end position="305"/>
    </location>
</feature>
<comment type="caution">
    <text evidence="13">The sequence shown here is derived from an EMBL/GenBank/DDBJ whole genome shotgun (WGS) entry which is preliminary data.</text>
</comment>
<dbReference type="InterPro" id="IPR003838">
    <property type="entry name" value="ABC3_permease_C"/>
</dbReference>
<keyword evidence="7 11" id="KW-0812">Transmembrane</keyword>
<feature type="transmembrane region" description="Helical" evidence="11">
    <location>
        <begin position="325"/>
        <end position="349"/>
    </location>
</feature>
<evidence type="ECO:0000256" key="3">
    <source>
        <dbReference type="ARBA" id="ARBA00011131"/>
    </source>
</evidence>
<evidence type="ECO:0000313" key="14">
    <source>
        <dbReference type="Proteomes" id="UP000094580"/>
    </source>
</evidence>
<dbReference type="Proteomes" id="UP000094580">
    <property type="component" value="Unassembled WGS sequence"/>
</dbReference>
<protein>
    <recommendedName>
        <fullName evidence="4">Putative hemin transport system permease protein HrtB</fullName>
    </recommendedName>
</protein>
<sequence length="361" mass="39657">MFLALREFKHAKLRFLLISLIMILISFLVLFVSGLAKGLSFDNASSIDSMASNYFVLQKESGKQINHSMLTESQINEVQKFVDEKNSATLGVQMTTFLKEGTSKKIDATLFGIDVNGLAAPKVIEGEMINNSTKNEVVGDISLKEKGIKLGDSISDQISGKEFKIVGFTENQSYSHAPVIHMNYNEWSMVNSKNSFNAIALKTNESTAKKVSEKVTGVEVINKNQALKGIPGYKEEQGSLLMMIVFLFFIGAFVLAVFFYIITIQKINQFGVLKAIGSKTSYLAKNIIFQVLTLTLLSLMISISITFGLSKVLPASLPFVFDTQLIIGSSLLFLFVAIVGSLISLLKVIKIDAIEAIGRAF</sequence>
<evidence type="ECO:0000256" key="5">
    <source>
        <dbReference type="ARBA" id="ARBA00022448"/>
    </source>
</evidence>
<dbReference type="RefSeq" id="WP_069033223.1">
    <property type="nucleotide sequence ID" value="NZ_MDKC01000007.1"/>
</dbReference>
<comment type="function">
    <text evidence="10">Part of the ABC transporter complex hrt involved in hemin import. Responsible for the translocation of the substrate across the membrane.</text>
</comment>
<comment type="subunit">
    <text evidence="3">The complex is composed of two ATP-binding proteins (HrtA), two transmembrane proteins (HrtB) and a solute-binding protein.</text>
</comment>
<organism evidence="13 14">
    <name type="scientific">Gottfriedia luciferensis</name>
    <dbReference type="NCBI Taxonomy" id="178774"/>
    <lineage>
        <taxon>Bacteria</taxon>
        <taxon>Bacillati</taxon>
        <taxon>Bacillota</taxon>
        <taxon>Bacilli</taxon>
        <taxon>Bacillales</taxon>
        <taxon>Bacillaceae</taxon>
        <taxon>Gottfriedia</taxon>
    </lineage>
</organism>
<evidence type="ECO:0000256" key="6">
    <source>
        <dbReference type="ARBA" id="ARBA00022475"/>
    </source>
</evidence>
<evidence type="ECO:0000259" key="12">
    <source>
        <dbReference type="Pfam" id="PF02687"/>
    </source>
</evidence>
<evidence type="ECO:0000256" key="8">
    <source>
        <dbReference type="ARBA" id="ARBA00022989"/>
    </source>
</evidence>
<comment type="subcellular location">
    <subcellularLocation>
        <location evidence="1">Cell membrane</location>
        <topology evidence="1">Multi-pass membrane protein</topology>
    </subcellularLocation>
</comment>
<evidence type="ECO:0000256" key="2">
    <source>
        <dbReference type="ARBA" id="ARBA00008697"/>
    </source>
</evidence>
<keyword evidence="9 11" id="KW-0472">Membrane</keyword>
<keyword evidence="6" id="KW-1003">Cell membrane</keyword>
<feature type="domain" description="ABC3 transporter permease C-terminal" evidence="12">
    <location>
        <begin position="242"/>
        <end position="352"/>
    </location>
</feature>
<evidence type="ECO:0000313" key="13">
    <source>
        <dbReference type="EMBL" id="ODG92588.1"/>
    </source>
</evidence>
<keyword evidence="5" id="KW-0813">Transport</keyword>
<keyword evidence="14" id="KW-1185">Reference proteome</keyword>
<dbReference type="Pfam" id="PF02687">
    <property type="entry name" value="FtsX"/>
    <property type="match status" value="1"/>
</dbReference>
<proteinExistence type="inferred from homology"/>
<keyword evidence="8 11" id="KW-1133">Transmembrane helix</keyword>